<dbReference type="RefSeq" id="XP_038057601.1">
    <property type="nucleotide sequence ID" value="XM_038201673.1"/>
</dbReference>
<dbReference type="GeneID" id="119729145"/>
<evidence type="ECO:0000259" key="10">
    <source>
        <dbReference type="Pfam" id="PF13193"/>
    </source>
</evidence>
<dbReference type="GO" id="GO:0008218">
    <property type="term" value="P:bioluminescence"/>
    <property type="evidence" value="ECO:0007669"/>
    <property type="project" value="UniProtKB-KW"/>
</dbReference>
<comment type="catalytic activity">
    <reaction evidence="8">
        <text>firefly D-luciferin + ATP + O2 = firefly oxyluciferin + hnu + AMP + CO2 + diphosphate</text>
        <dbReference type="Rhea" id="RHEA:10732"/>
        <dbReference type="ChEBI" id="CHEBI:15379"/>
        <dbReference type="ChEBI" id="CHEBI:16526"/>
        <dbReference type="ChEBI" id="CHEBI:16792"/>
        <dbReference type="ChEBI" id="CHEBI:30212"/>
        <dbReference type="ChEBI" id="CHEBI:30616"/>
        <dbReference type="ChEBI" id="CHEBI:33019"/>
        <dbReference type="ChEBI" id="CHEBI:58038"/>
        <dbReference type="ChEBI" id="CHEBI:456215"/>
        <dbReference type="EC" id="1.13.12.7"/>
    </reaction>
</comment>
<dbReference type="Pfam" id="PF00501">
    <property type="entry name" value="AMP-binding"/>
    <property type="match status" value="1"/>
</dbReference>
<evidence type="ECO:0000313" key="12">
    <source>
        <dbReference type="Proteomes" id="UP000887568"/>
    </source>
</evidence>
<dbReference type="OrthoDB" id="10253869at2759"/>
<evidence type="ECO:0000259" key="9">
    <source>
        <dbReference type="Pfam" id="PF00501"/>
    </source>
</evidence>
<reference evidence="11" key="1">
    <citation type="submission" date="2022-11" db="UniProtKB">
        <authorList>
            <consortium name="EnsemblMetazoa"/>
        </authorList>
    </citation>
    <scope>IDENTIFICATION</scope>
</reference>
<dbReference type="InterPro" id="IPR000873">
    <property type="entry name" value="AMP-dep_synth/lig_dom"/>
</dbReference>
<dbReference type="EC" id="1.13.12.7" evidence="2"/>
<dbReference type="Gene3D" id="3.40.50.12780">
    <property type="entry name" value="N-terminal domain of ligase-like"/>
    <property type="match status" value="1"/>
</dbReference>
<dbReference type="InterPro" id="IPR020845">
    <property type="entry name" value="AMP-binding_CS"/>
</dbReference>
<protein>
    <recommendedName>
        <fullName evidence="3">Luciferin 4-monooxygenase</fullName>
        <ecNumber evidence="2">1.13.12.7</ecNumber>
    </recommendedName>
</protein>
<evidence type="ECO:0000256" key="8">
    <source>
        <dbReference type="ARBA" id="ARBA00048497"/>
    </source>
</evidence>
<keyword evidence="12" id="KW-1185">Reference proteome</keyword>
<dbReference type="InterPro" id="IPR045851">
    <property type="entry name" value="AMP-bd_C_sf"/>
</dbReference>
<dbReference type="GO" id="GO:0005524">
    <property type="term" value="F:ATP binding"/>
    <property type="evidence" value="ECO:0007669"/>
    <property type="project" value="UniProtKB-KW"/>
</dbReference>
<organism evidence="11 12">
    <name type="scientific">Patiria miniata</name>
    <name type="common">Bat star</name>
    <name type="synonym">Asterina miniata</name>
    <dbReference type="NCBI Taxonomy" id="46514"/>
    <lineage>
        <taxon>Eukaryota</taxon>
        <taxon>Metazoa</taxon>
        <taxon>Echinodermata</taxon>
        <taxon>Eleutherozoa</taxon>
        <taxon>Asterozoa</taxon>
        <taxon>Asteroidea</taxon>
        <taxon>Valvatacea</taxon>
        <taxon>Valvatida</taxon>
        <taxon>Asterinidae</taxon>
        <taxon>Patiria</taxon>
    </lineage>
</organism>
<evidence type="ECO:0000256" key="7">
    <source>
        <dbReference type="ARBA" id="ARBA00023262"/>
    </source>
</evidence>
<keyword evidence="4" id="KW-0547">Nucleotide-binding</keyword>
<dbReference type="GO" id="GO:0016405">
    <property type="term" value="F:CoA-ligase activity"/>
    <property type="evidence" value="ECO:0007669"/>
    <property type="project" value="TreeGrafter"/>
</dbReference>
<feature type="domain" description="AMP-dependent synthetase/ligase" evidence="9">
    <location>
        <begin position="25"/>
        <end position="385"/>
    </location>
</feature>
<dbReference type="EnsemblMetazoa" id="XM_038201672.1">
    <property type="protein sequence ID" value="XP_038057600.1"/>
    <property type="gene ID" value="LOC119729145"/>
</dbReference>
<dbReference type="EnsemblMetazoa" id="XM_038201673.1">
    <property type="protein sequence ID" value="XP_038057601.1"/>
    <property type="gene ID" value="LOC119729145"/>
</dbReference>
<evidence type="ECO:0000256" key="3">
    <source>
        <dbReference type="ARBA" id="ARBA00019043"/>
    </source>
</evidence>
<dbReference type="InterPro" id="IPR025110">
    <property type="entry name" value="AMP-bd_C"/>
</dbReference>
<keyword evidence="7" id="KW-0599">Photoprotein</keyword>
<comment type="similarity">
    <text evidence="1">Belongs to the ATP-dependent AMP-binding enzyme family.</text>
</comment>
<dbReference type="EnsemblMetazoa" id="XM_038201669.1">
    <property type="protein sequence ID" value="XP_038057597.1"/>
    <property type="gene ID" value="LOC119729145"/>
</dbReference>
<dbReference type="AlphaFoldDB" id="A0A914A1U0"/>
<dbReference type="PANTHER" id="PTHR24096:SF422">
    <property type="entry name" value="BCDNA.GH02901"/>
    <property type="match status" value="1"/>
</dbReference>
<dbReference type="SUPFAM" id="SSF56801">
    <property type="entry name" value="Acetyl-CoA synthetase-like"/>
    <property type="match status" value="1"/>
</dbReference>
<dbReference type="EnsemblMetazoa" id="XM_038201671.1">
    <property type="protein sequence ID" value="XP_038057599.1"/>
    <property type="gene ID" value="LOC119729145"/>
</dbReference>
<dbReference type="InterPro" id="IPR042099">
    <property type="entry name" value="ANL_N_sf"/>
</dbReference>
<dbReference type="FunFam" id="3.30.300.30:FF:000007">
    <property type="entry name" value="4-coumarate--CoA ligase 2"/>
    <property type="match status" value="1"/>
</dbReference>
<evidence type="ECO:0000313" key="11">
    <source>
        <dbReference type="EnsemblMetazoa" id="XP_038057599.1"/>
    </source>
</evidence>
<feature type="domain" description="AMP-binding enzyme C-terminal" evidence="10">
    <location>
        <begin position="436"/>
        <end position="511"/>
    </location>
</feature>
<dbReference type="RefSeq" id="XP_038057597.1">
    <property type="nucleotide sequence ID" value="XM_038201669.1"/>
</dbReference>
<dbReference type="Pfam" id="PF13193">
    <property type="entry name" value="AMP-binding_C"/>
    <property type="match status" value="1"/>
</dbReference>
<dbReference type="RefSeq" id="XP_038057600.1">
    <property type="nucleotide sequence ID" value="XM_038201672.1"/>
</dbReference>
<evidence type="ECO:0000256" key="2">
    <source>
        <dbReference type="ARBA" id="ARBA00012532"/>
    </source>
</evidence>
<name>A0A914A1U0_PATMI</name>
<dbReference type="FunFam" id="3.40.50.12780:FF:000003">
    <property type="entry name" value="Long-chain-fatty-acid--CoA ligase FadD"/>
    <property type="match status" value="1"/>
</dbReference>
<dbReference type="PANTHER" id="PTHR24096">
    <property type="entry name" value="LONG-CHAIN-FATTY-ACID--COA LIGASE"/>
    <property type="match status" value="1"/>
</dbReference>
<sequence length="525" mass="57990">MTTFRSKFPDVSFPSMSVDEFVMEHFDRYGDRVAMVDGIKGHEYTYRQIKLLVRKVRFGLASMGFKAGDVFAIFSPNCPEFGIVMLGVLSAGGIVTTMNPMFTVDELVYQLKNSEAKYLITVPAFADKVFKAQTKLPSLKEVFVFGEHPGCTSYLSLINNNGQSLPRSKVDPDEVVVLPYSSGTTGLPKGVMLTHRNMISNTYQRSSEHIIKIIPGECYLALLPFFHIYGLSICLLQCLWLGVKIVTLPNFQPETFLRSIQDYKVTALMLVPPLMLFLAKSPLVDRYDLSSVQFIISGAAPLGQELIESIAARLGVKCISQGYGLTETSCAATITPQNDINYGSVGLLLPNTEMKVVDVTSGKLLGPEQDGEIWVKGPQIMKGYLKNPEATAQCIDKDGFFHTGDIGHIDKDGYTHIVDRLKELIKYKGHQVPPAELEALLLTHPEVLDAAVIGVPDQAAGELPRAFVVRKTRGLTTEVVKKYVSDNAAPYKRLRGGVIFLDQIPKSASGKILRRELRKTLKSSL</sequence>
<dbReference type="Gene3D" id="3.30.300.30">
    <property type="match status" value="1"/>
</dbReference>
<dbReference type="PROSITE" id="PS00455">
    <property type="entry name" value="AMP_BINDING"/>
    <property type="match status" value="1"/>
</dbReference>
<dbReference type="RefSeq" id="XP_038057599.1">
    <property type="nucleotide sequence ID" value="XM_038201671.1"/>
</dbReference>
<keyword evidence="5" id="KW-0067">ATP-binding</keyword>
<evidence type="ECO:0000256" key="6">
    <source>
        <dbReference type="ARBA" id="ARBA00023223"/>
    </source>
</evidence>
<evidence type="ECO:0000256" key="1">
    <source>
        <dbReference type="ARBA" id="ARBA00006432"/>
    </source>
</evidence>
<dbReference type="CDD" id="cd05904">
    <property type="entry name" value="4CL"/>
    <property type="match status" value="1"/>
</dbReference>
<accession>A0A914A1U0</accession>
<evidence type="ECO:0000256" key="4">
    <source>
        <dbReference type="ARBA" id="ARBA00022741"/>
    </source>
</evidence>
<evidence type="ECO:0000256" key="5">
    <source>
        <dbReference type="ARBA" id="ARBA00022840"/>
    </source>
</evidence>
<keyword evidence="6" id="KW-0455">Luminescence</keyword>
<proteinExistence type="inferred from homology"/>
<dbReference type="Proteomes" id="UP000887568">
    <property type="component" value="Unplaced"/>
</dbReference>